<dbReference type="OMA" id="LTHFACG"/>
<evidence type="ECO:0000256" key="2">
    <source>
        <dbReference type="ARBA" id="ARBA00022679"/>
    </source>
</evidence>
<dbReference type="AlphaFoldDB" id="A0A1U7ZKM0"/>
<dbReference type="KEGG" id="nnu:104591297"/>
<reference evidence="5" key="1">
    <citation type="submission" date="2025-08" db="UniProtKB">
        <authorList>
            <consortium name="RefSeq"/>
        </authorList>
    </citation>
    <scope>IDENTIFICATION</scope>
</reference>
<comment type="similarity">
    <text evidence="1">Belongs to the plant acyltransferase family.</text>
</comment>
<organism evidence="4 5">
    <name type="scientific">Nelumbo nucifera</name>
    <name type="common">Sacred lotus</name>
    <dbReference type="NCBI Taxonomy" id="4432"/>
    <lineage>
        <taxon>Eukaryota</taxon>
        <taxon>Viridiplantae</taxon>
        <taxon>Streptophyta</taxon>
        <taxon>Embryophyta</taxon>
        <taxon>Tracheophyta</taxon>
        <taxon>Spermatophyta</taxon>
        <taxon>Magnoliopsida</taxon>
        <taxon>Proteales</taxon>
        <taxon>Nelumbonaceae</taxon>
        <taxon>Nelumbo</taxon>
    </lineage>
</organism>
<protein>
    <submittedName>
        <fullName evidence="5">Agmatine coumaroyltransferase-2-like</fullName>
    </submittedName>
</protein>
<evidence type="ECO:0000256" key="3">
    <source>
        <dbReference type="ARBA" id="ARBA00023315"/>
    </source>
</evidence>
<dbReference type="PANTHER" id="PTHR31642:SF13">
    <property type="entry name" value="AGMATINE HYDROXYCINNAMOYLTRANSFERASE 1"/>
    <property type="match status" value="1"/>
</dbReference>
<name>A0A1U7ZKM0_NELNU</name>
<dbReference type="PANTHER" id="PTHR31642">
    <property type="entry name" value="TRICHOTHECENE 3-O-ACETYLTRANSFERASE"/>
    <property type="match status" value="1"/>
</dbReference>
<accession>A0A1U7ZKM0</accession>
<dbReference type="OrthoDB" id="671439at2759"/>
<evidence type="ECO:0000313" key="5">
    <source>
        <dbReference type="RefSeq" id="XP_010248407.1"/>
    </source>
</evidence>
<keyword evidence="3" id="KW-0012">Acyltransferase</keyword>
<dbReference type="InParanoid" id="A0A1U7ZKM0"/>
<dbReference type="eggNOG" id="ENOG502QTU2">
    <property type="taxonomic scope" value="Eukaryota"/>
</dbReference>
<evidence type="ECO:0000313" key="4">
    <source>
        <dbReference type="Proteomes" id="UP000189703"/>
    </source>
</evidence>
<evidence type="ECO:0000256" key="1">
    <source>
        <dbReference type="ARBA" id="ARBA00009861"/>
    </source>
</evidence>
<dbReference type="GeneID" id="104591297"/>
<dbReference type="InterPro" id="IPR050317">
    <property type="entry name" value="Plant_Fungal_Acyltransferase"/>
</dbReference>
<gene>
    <name evidence="5" type="primary">LOC104591297</name>
</gene>
<dbReference type="GO" id="GO:0016747">
    <property type="term" value="F:acyltransferase activity, transferring groups other than amino-acyl groups"/>
    <property type="evidence" value="ECO:0000318"/>
    <property type="project" value="GO_Central"/>
</dbReference>
<dbReference type="Gene3D" id="3.30.559.10">
    <property type="entry name" value="Chloramphenicol acetyltransferase-like domain"/>
    <property type="match status" value="2"/>
</dbReference>
<dbReference type="Proteomes" id="UP000189703">
    <property type="component" value="Unplaced"/>
</dbReference>
<sequence>MKVQTRSSELLKPIYESNIPPSNAHYIPLSVFDRATYNMNIAVIYVYRPPTPPNATIQQGLQKALTEYREFAGRLGTGDNGDPVILLNDEGINFIEVWVECTLDEKIPLNPSALLSLHPSVEGVDALLQVQLTKFACGSLVVGLTSHHQVADGQGTSNFLVAWGQACRGVEMSPRPLHNRTIFVPREPPLFQFEHRGVEFTDTTLINNKAYPPLSKALVGDLIMHKAHLTLEFLDKLKAEASSSLANGGGKPYSMFESSVAHLWRTVTKVRGISGFERTQIKISVNGRARLRPPVPNEYFGNLVLWALPNARVKDLLREPLSFAAKLIHDAVGKVNDSYFKSFIDFASSHRAEEEGLVPNADADELVMCPNLEVHSWLRFPFYDLDFGEGGPCLFLPSYFPVEGEIFLVPSFTGDGSIDVFLSLFRDNLAYFKQLCYCLH</sequence>
<keyword evidence="4" id="KW-1185">Reference proteome</keyword>
<dbReference type="RefSeq" id="XP_010248407.1">
    <property type="nucleotide sequence ID" value="XM_010250105.1"/>
</dbReference>
<dbReference type="InterPro" id="IPR023213">
    <property type="entry name" value="CAT-like_dom_sf"/>
</dbReference>
<proteinExistence type="inferred from homology"/>
<keyword evidence="2" id="KW-0808">Transferase</keyword>
<dbReference type="FunFam" id="3.30.559.10:FF:000008">
    <property type="entry name" value="Tryptamine hydroxycinnamoyl transferase"/>
    <property type="match status" value="1"/>
</dbReference>
<dbReference type="Pfam" id="PF02458">
    <property type="entry name" value="Transferase"/>
    <property type="match status" value="1"/>
</dbReference>